<sequence length="290" mass="32723">MSNRKKLMIWLAATIIVQLGIYFYLDRILFAPDASFQVSAVAESIANDGKTFYSRDQSYMARVEPDAVKIYAMPRKQLVRTINLGTQQVSYFTWLEDRNIALLGLHSGDGQNSKVTLTQINPLRDDPGLSATIEKLPTGSRITDVAYSTATNVVYIQIQTVADPVPLYRVYRTDANHDIRRIYFNTNRIGRIGVLQNKDSLVFENLKDDTIIVRHGDGSWKVISPPQGKYRLVGVDSKNNIYIARLNQEGLGETIMEGRLGVGFTFYRKLNKPTAVRDLKLADIILKEST</sequence>
<feature type="transmembrane region" description="Helical" evidence="1">
    <location>
        <begin position="7"/>
        <end position="25"/>
    </location>
</feature>
<evidence type="ECO:0000256" key="1">
    <source>
        <dbReference type="SAM" id="Phobius"/>
    </source>
</evidence>
<proteinExistence type="predicted"/>
<evidence type="ECO:0000313" key="3">
    <source>
        <dbReference type="Proteomes" id="UP000277811"/>
    </source>
</evidence>
<accession>A0A498RFY5</accession>
<keyword evidence="1" id="KW-0472">Membrane</keyword>
<dbReference type="SUPFAM" id="SSF82171">
    <property type="entry name" value="DPP6 N-terminal domain-like"/>
    <property type="match status" value="1"/>
</dbReference>
<keyword evidence="3" id="KW-1185">Reference proteome</keyword>
<reference evidence="2 3" key="1">
    <citation type="submission" date="2018-06" db="EMBL/GenBank/DDBJ databases">
        <authorList>
            <person name="Strepis N."/>
        </authorList>
    </citation>
    <scope>NUCLEOTIDE SEQUENCE [LARGE SCALE GENOMIC DNA]</scope>
    <source>
        <strain evidence="2">LUCI</strain>
    </source>
</reference>
<protein>
    <submittedName>
        <fullName evidence="2">Uncharacterized protein</fullName>
    </submittedName>
</protein>
<dbReference type="RefSeq" id="WP_122629827.1">
    <property type="nucleotide sequence ID" value="NZ_UPPP01000105.1"/>
</dbReference>
<keyword evidence="1" id="KW-1133">Transmembrane helix</keyword>
<name>A0A498RFY5_9FIRM</name>
<dbReference type="AlphaFoldDB" id="A0A498RFY5"/>
<keyword evidence="1" id="KW-0812">Transmembrane</keyword>
<organism evidence="2 3">
    <name type="scientific">Lucifera butyrica</name>
    <dbReference type="NCBI Taxonomy" id="1351585"/>
    <lineage>
        <taxon>Bacteria</taxon>
        <taxon>Bacillati</taxon>
        <taxon>Bacillota</taxon>
        <taxon>Negativicutes</taxon>
        <taxon>Veillonellales</taxon>
        <taxon>Veillonellaceae</taxon>
        <taxon>Lucifera</taxon>
    </lineage>
</organism>
<dbReference type="EMBL" id="UPPP01000105">
    <property type="protein sequence ID" value="VBB09003.1"/>
    <property type="molecule type" value="Genomic_DNA"/>
</dbReference>
<dbReference type="OrthoDB" id="1630871at2"/>
<dbReference type="Proteomes" id="UP000277811">
    <property type="component" value="Unassembled WGS sequence"/>
</dbReference>
<gene>
    <name evidence="2" type="ORF">LUCI_4289</name>
</gene>
<evidence type="ECO:0000313" key="2">
    <source>
        <dbReference type="EMBL" id="VBB09003.1"/>
    </source>
</evidence>